<feature type="transmembrane region" description="Helical" evidence="2">
    <location>
        <begin position="135"/>
        <end position="157"/>
    </location>
</feature>
<dbReference type="CDD" id="cd20335">
    <property type="entry name" value="BRcat_RBR"/>
    <property type="match status" value="1"/>
</dbReference>
<dbReference type="OrthoDB" id="7159357at2"/>
<evidence type="ECO:0000256" key="2">
    <source>
        <dbReference type="SAM" id="Phobius"/>
    </source>
</evidence>
<evidence type="ECO:0000259" key="3">
    <source>
        <dbReference type="Pfam" id="PF13717"/>
    </source>
</evidence>
<dbReference type="AlphaFoldDB" id="A0A4R3MEB5"/>
<dbReference type="RefSeq" id="WP_132805729.1">
    <property type="nucleotide sequence ID" value="NZ_SMAK01000003.1"/>
</dbReference>
<name>A0A4R3MEB5_9HYPH</name>
<feature type="region of interest" description="Disordered" evidence="1">
    <location>
        <begin position="58"/>
        <end position="109"/>
    </location>
</feature>
<protein>
    <submittedName>
        <fullName evidence="4">Putative Zn finger-like uncharacterized protein</fullName>
    </submittedName>
</protein>
<sequence length="283" mass="30449">MTITCPNCGTSYEIDAATFPAAGRKVRCARCREIWHAERNLSPTSAQEILPPEAAPADAFAHAPDPAAEPAPRGARIVEDGPGEDGQVGDGRGEDAADKVAPATGRDVEQAARAREAARRAARLRRRAGRAGRSGLGPFEAALVGAVLAGAAAAVYYREDVVRALPSAAALYELVGLPVNLRGLEFANLSYRRDFEDGIPVLILEGEIVNIRNEPLPVPAIRFGLRGRSGEEIYAWSVEPRQKVIEPAAVMPFRTRLASPPRAADTVQMRFMERGRRIVEAQP</sequence>
<keyword evidence="2" id="KW-0812">Transmembrane</keyword>
<dbReference type="Pfam" id="PF13717">
    <property type="entry name" value="Zn_ribbon_4"/>
    <property type="match status" value="1"/>
</dbReference>
<feature type="compositionally biased region" description="Low complexity" evidence="1">
    <location>
        <begin position="58"/>
        <end position="72"/>
    </location>
</feature>
<organism evidence="4 5">
    <name type="scientific">Tepidamorphus gemmatus</name>
    <dbReference type="NCBI Taxonomy" id="747076"/>
    <lineage>
        <taxon>Bacteria</taxon>
        <taxon>Pseudomonadati</taxon>
        <taxon>Pseudomonadota</taxon>
        <taxon>Alphaproteobacteria</taxon>
        <taxon>Hyphomicrobiales</taxon>
        <taxon>Tepidamorphaceae</taxon>
        <taxon>Tepidamorphus</taxon>
    </lineage>
</organism>
<dbReference type="EMBL" id="SMAK01000003">
    <property type="protein sequence ID" value="TCT11821.1"/>
    <property type="molecule type" value="Genomic_DNA"/>
</dbReference>
<dbReference type="Proteomes" id="UP000295678">
    <property type="component" value="Unassembled WGS sequence"/>
</dbReference>
<dbReference type="NCBIfam" id="TIGR02098">
    <property type="entry name" value="MJ0042_CXXC"/>
    <property type="match status" value="1"/>
</dbReference>
<keyword evidence="5" id="KW-1185">Reference proteome</keyword>
<keyword evidence="2" id="KW-0472">Membrane</keyword>
<comment type="caution">
    <text evidence="4">The sequence shown here is derived from an EMBL/GenBank/DDBJ whole genome shotgun (WGS) entry which is preliminary data.</text>
</comment>
<dbReference type="InterPro" id="IPR011723">
    <property type="entry name" value="Znf/thioredoxin_put"/>
</dbReference>
<evidence type="ECO:0000313" key="4">
    <source>
        <dbReference type="EMBL" id="TCT11821.1"/>
    </source>
</evidence>
<gene>
    <name evidence="4" type="ORF">EDC22_103133</name>
</gene>
<evidence type="ECO:0000313" key="5">
    <source>
        <dbReference type="Proteomes" id="UP000295678"/>
    </source>
</evidence>
<accession>A0A4R3MEB5</accession>
<feature type="domain" description="Zinc finger/thioredoxin putative" evidence="3">
    <location>
        <begin position="1"/>
        <end position="35"/>
    </location>
</feature>
<evidence type="ECO:0000256" key="1">
    <source>
        <dbReference type="SAM" id="MobiDB-lite"/>
    </source>
</evidence>
<reference evidence="4 5" key="1">
    <citation type="submission" date="2019-03" db="EMBL/GenBank/DDBJ databases">
        <title>Genomic Encyclopedia of Type Strains, Phase IV (KMG-IV): sequencing the most valuable type-strain genomes for metagenomic binning, comparative biology and taxonomic classification.</title>
        <authorList>
            <person name="Goeker M."/>
        </authorList>
    </citation>
    <scope>NUCLEOTIDE SEQUENCE [LARGE SCALE GENOMIC DNA]</scope>
    <source>
        <strain evidence="4 5">DSM 19345</strain>
    </source>
</reference>
<keyword evidence="2" id="KW-1133">Transmembrane helix</keyword>
<proteinExistence type="predicted"/>